<feature type="domain" description="Response regulatory" evidence="2">
    <location>
        <begin position="81"/>
        <end position="198"/>
    </location>
</feature>
<organism evidence="4 5">
    <name type="scientific">Stieleria magnilauensis</name>
    <dbReference type="NCBI Taxonomy" id="2527963"/>
    <lineage>
        <taxon>Bacteria</taxon>
        <taxon>Pseudomonadati</taxon>
        <taxon>Planctomycetota</taxon>
        <taxon>Planctomycetia</taxon>
        <taxon>Pirellulales</taxon>
        <taxon>Pirellulaceae</taxon>
        <taxon>Stieleria</taxon>
    </lineage>
</organism>
<dbReference type="InterPro" id="IPR037522">
    <property type="entry name" value="HD_GYP_dom"/>
</dbReference>
<dbReference type="InterPro" id="IPR011006">
    <property type="entry name" value="CheY-like_superfamily"/>
</dbReference>
<evidence type="ECO:0000259" key="2">
    <source>
        <dbReference type="PROSITE" id="PS50110"/>
    </source>
</evidence>
<keyword evidence="1" id="KW-0597">Phosphoprotein</keyword>
<keyword evidence="5" id="KW-1185">Reference proteome</keyword>
<dbReference type="SMART" id="SM00471">
    <property type="entry name" value="HDc"/>
    <property type="match status" value="1"/>
</dbReference>
<dbReference type="EC" id="3.1.4.52" evidence="4"/>
<dbReference type="SUPFAM" id="SSF52172">
    <property type="entry name" value="CheY-like"/>
    <property type="match status" value="1"/>
</dbReference>
<dbReference type="Gene3D" id="3.40.50.2300">
    <property type="match status" value="1"/>
</dbReference>
<dbReference type="InterPro" id="IPR052020">
    <property type="entry name" value="Cyclic_di-GMP/3'3'-cGAMP_PDE"/>
</dbReference>
<protein>
    <submittedName>
        <fullName evidence="4">Cyclic di-GMP phosphodiesterase response regulator RpfG</fullName>
        <ecNumber evidence="4">3.1.4.52</ecNumber>
    </submittedName>
</protein>
<dbReference type="Pfam" id="PF13487">
    <property type="entry name" value="HD_5"/>
    <property type="match status" value="1"/>
</dbReference>
<evidence type="ECO:0000256" key="1">
    <source>
        <dbReference type="PROSITE-ProRule" id="PRU00169"/>
    </source>
</evidence>
<dbReference type="InterPro" id="IPR003607">
    <property type="entry name" value="HD/PDEase_dom"/>
</dbReference>
<dbReference type="Proteomes" id="UP000318081">
    <property type="component" value="Chromosome"/>
</dbReference>
<evidence type="ECO:0000313" key="5">
    <source>
        <dbReference type="Proteomes" id="UP000318081"/>
    </source>
</evidence>
<dbReference type="SUPFAM" id="SSF109604">
    <property type="entry name" value="HD-domain/PDEase-like"/>
    <property type="match status" value="1"/>
</dbReference>
<feature type="domain" description="HD-GYP" evidence="3">
    <location>
        <begin position="225"/>
        <end position="439"/>
    </location>
</feature>
<dbReference type="PROSITE" id="PS51832">
    <property type="entry name" value="HD_GYP"/>
    <property type="match status" value="1"/>
</dbReference>
<feature type="modified residue" description="4-aspartylphosphate" evidence="1">
    <location>
        <position position="131"/>
    </location>
</feature>
<accession>A0ABX5XXH5</accession>
<dbReference type="PANTHER" id="PTHR45228:SF1">
    <property type="entry name" value="CYCLIC DI-GMP PHOSPHODIESTERASE TM_0186"/>
    <property type="match status" value="1"/>
</dbReference>
<dbReference type="PANTHER" id="PTHR45228">
    <property type="entry name" value="CYCLIC DI-GMP PHOSPHODIESTERASE TM_0186-RELATED"/>
    <property type="match status" value="1"/>
</dbReference>
<sequence length="440" mass="48583">MSKIQFVRGACPTNISSHTNTLTYGLLQTGFSLSTVPAKFSSQPEGRMNATTPSTLAGAAAPMTRAASLKSKEAEATKSGRVMIADDEPINIKLIQKYLRSSGYHDFVTTSESREVVDLVRSTRPDILVLDVVMPHVTGLEILETIRNTPDQSHLPVLIVTASTDEQTKIDALELGATDFLHKPVKPTELLPRVRNSLVLKAHHDQMAAYSKRLEAEVAQRTADLAQSREEVIHVLACAAEYRDQETGNHVIRVGRFAGIIARELGCSESDSELIEHAAILHDAGKIGIADSILLKPDKLSQDEFAMMKRHCEFGEKILKAQPSDESEPFLLHSRRPVTRSPVLRMASVIAKTHHERWDGTGYPEQLAGEEIPIVGRITAVADVFDALSSKRCYKDALPLDQCIEIMRKERGKHFDPKVLDAFLSRLDEVTQIVVSLADQ</sequence>
<dbReference type="InterPro" id="IPR001789">
    <property type="entry name" value="Sig_transdc_resp-reg_receiver"/>
</dbReference>
<dbReference type="EMBL" id="CP036432">
    <property type="protein sequence ID" value="QDV86722.1"/>
    <property type="molecule type" value="Genomic_DNA"/>
</dbReference>
<evidence type="ECO:0000259" key="3">
    <source>
        <dbReference type="PROSITE" id="PS51832"/>
    </source>
</evidence>
<keyword evidence="4" id="KW-0378">Hydrolase</keyword>
<name>A0ABX5XXH5_9BACT</name>
<gene>
    <name evidence="4" type="primary">rpfG_1</name>
    <name evidence="4" type="ORF">TBK1r_57420</name>
</gene>
<dbReference type="Gene3D" id="1.10.3210.10">
    <property type="entry name" value="Hypothetical protein af1432"/>
    <property type="match status" value="1"/>
</dbReference>
<reference evidence="4 5" key="1">
    <citation type="submission" date="2019-02" db="EMBL/GenBank/DDBJ databases">
        <title>Deep-cultivation of Planctomycetes and their phenomic and genomic characterization uncovers novel biology.</title>
        <authorList>
            <person name="Wiegand S."/>
            <person name="Jogler M."/>
            <person name="Boedeker C."/>
            <person name="Pinto D."/>
            <person name="Vollmers J."/>
            <person name="Rivas-Marin E."/>
            <person name="Kohn T."/>
            <person name="Peeters S.H."/>
            <person name="Heuer A."/>
            <person name="Rast P."/>
            <person name="Oberbeckmann S."/>
            <person name="Bunk B."/>
            <person name="Jeske O."/>
            <person name="Meyerdierks A."/>
            <person name="Storesund J.E."/>
            <person name="Kallscheuer N."/>
            <person name="Luecker S."/>
            <person name="Lage O.M."/>
            <person name="Pohl T."/>
            <person name="Merkel B.J."/>
            <person name="Hornburger P."/>
            <person name="Mueller R.-W."/>
            <person name="Bruemmer F."/>
            <person name="Labrenz M."/>
            <person name="Spormann A.M."/>
            <person name="Op den Camp H."/>
            <person name="Overmann J."/>
            <person name="Amann R."/>
            <person name="Jetten M.S.M."/>
            <person name="Mascher T."/>
            <person name="Medema M.H."/>
            <person name="Devos D.P."/>
            <person name="Kaster A.-K."/>
            <person name="Ovreas L."/>
            <person name="Rohde M."/>
            <person name="Galperin M.Y."/>
            <person name="Jogler C."/>
        </authorList>
    </citation>
    <scope>NUCLEOTIDE SEQUENCE [LARGE SCALE GENOMIC DNA]</scope>
    <source>
        <strain evidence="4 5">TBK1r</strain>
    </source>
</reference>
<dbReference type="Pfam" id="PF00072">
    <property type="entry name" value="Response_reg"/>
    <property type="match status" value="1"/>
</dbReference>
<dbReference type="CDD" id="cd17551">
    <property type="entry name" value="REC_RpfG-like"/>
    <property type="match status" value="1"/>
</dbReference>
<dbReference type="GO" id="GO:0071111">
    <property type="term" value="F:cyclic-guanylate-specific phosphodiesterase activity"/>
    <property type="evidence" value="ECO:0007669"/>
    <property type="project" value="UniProtKB-EC"/>
</dbReference>
<proteinExistence type="predicted"/>
<dbReference type="CDD" id="cd00077">
    <property type="entry name" value="HDc"/>
    <property type="match status" value="1"/>
</dbReference>
<evidence type="ECO:0000313" key="4">
    <source>
        <dbReference type="EMBL" id="QDV86722.1"/>
    </source>
</evidence>
<dbReference type="PROSITE" id="PS50110">
    <property type="entry name" value="RESPONSE_REGULATORY"/>
    <property type="match status" value="1"/>
</dbReference>
<dbReference type="SMART" id="SM00448">
    <property type="entry name" value="REC"/>
    <property type="match status" value="1"/>
</dbReference>